<evidence type="ECO:0000313" key="4">
    <source>
        <dbReference type="EMBL" id="PHP67826.1"/>
    </source>
</evidence>
<reference evidence="4 5" key="1">
    <citation type="submission" date="2017-10" db="EMBL/GenBank/DDBJ databases">
        <title>Sedimentibacterium mangrovi gen. nov., sp. nov., a novel member of family Phyllobacteriacea isolated from mangrove sediment.</title>
        <authorList>
            <person name="Liao H."/>
            <person name="Tian Y."/>
        </authorList>
    </citation>
    <scope>NUCLEOTIDE SEQUENCE [LARGE SCALE GENOMIC DNA]</scope>
    <source>
        <strain evidence="4 5">X9-2-2</strain>
    </source>
</reference>
<accession>A0A2G1QQL9</accession>
<dbReference type="PANTHER" id="PTHR42959:SF1">
    <property type="entry name" value="CARBAMOYLTRANSFERASE HYPF"/>
    <property type="match status" value="1"/>
</dbReference>
<protein>
    <submittedName>
        <fullName evidence="4">Hydrogenase maturation protein HypF</fullName>
    </submittedName>
</protein>
<evidence type="ECO:0000313" key="5">
    <source>
        <dbReference type="Proteomes" id="UP000221168"/>
    </source>
</evidence>
<feature type="domain" description="HypF Kae1-like" evidence="2">
    <location>
        <begin position="1"/>
        <end position="88"/>
    </location>
</feature>
<dbReference type="GO" id="GO:0008270">
    <property type="term" value="F:zinc ion binding"/>
    <property type="evidence" value="ECO:0007669"/>
    <property type="project" value="TreeGrafter"/>
</dbReference>
<sequence length="343" mass="35726">MGAYLKASLCHIEGTVARISPAAGDLGTLEAVDRYEAFCADLLRGRPQPVIAAHDLHPDFHSTRAATALGVPLLGVQHHHAHVLATQWEHGHEGPVLGLVLDGFGLGPGGENWGGELLLADGPDFRRIGHLSLLPQPGGDRAAREPWRMGAAALWTLGRGSEIAQRYADQPHAALLARILDKGVNAPMTSSCGRLFDAACGLLNLRLAADFEGQAPMELEALATAPEVMTDGWTLAGGVLDFSALLARLADMETIPGANLFHGTLAAGFADQILAARTETGLATVALGGGCFLNQVLKRDLSARLEAAGLTVLSPMHLSPGDAGLSFGQAVAGALHAERATGR</sequence>
<dbReference type="InterPro" id="IPR041440">
    <property type="entry name" value="HypF_C"/>
</dbReference>
<dbReference type="GO" id="GO:0051604">
    <property type="term" value="P:protein maturation"/>
    <property type="evidence" value="ECO:0007669"/>
    <property type="project" value="TreeGrafter"/>
</dbReference>
<evidence type="ECO:0000259" key="2">
    <source>
        <dbReference type="Pfam" id="PF17788"/>
    </source>
</evidence>
<proteinExistence type="inferred from homology"/>
<dbReference type="Gene3D" id="3.30.420.40">
    <property type="match status" value="1"/>
</dbReference>
<dbReference type="Pfam" id="PF17788">
    <property type="entry name" value="HypF_C"/>
    <property type="match status" value="1"/>
</dbReference>
<dbReference type="InterPro" id="IPR055128">
    <property type="entry name" value="HypF_C_2"/>
</dbReference>
<dbReference type="Proteomes" id="UP000221168">
    <property type="component" value="Unassembled WGS sequence"/>
</dbReference>
<dbReference type="PANTHER" id="PTHR42959">
    <property type="entry name" value="CARBAMOYLTRANSFERASE"/>
    <property type="match status" value="1"/>
</dbReference>
<evidence type="ECO:0000259" key="3">
    <source>
        <dbReference type="Pfam" id="PF22521"/>
    </source>
</evidence>
<gene>
    <name evidence="4" type="ORF">CSC94_08620</name>
</gene>
<dbReference type="EMBL" id="PDVP01000003">
    <property type="protein sequence ID" value="PHP67826.1"/>
    <property type="molecule type" value="Genomic_DNA"/>
</dbReference>
<dbReference type="AlphaFoldDB" id="A0A2G1QQL9"/>
<dbReference type="Pfam" id="PF22521">
    <property type="entry name" value="HypF_C_2"/>
    <property type="match status" value="1"/>
</dbReference>
<dbReference type="OrthoDB" id="9808093at2"/>
<dbReference type="InterPro" id="IPR051060">
    <property type="entry name" value="Carbamoyltrans_HypF-like"/>
</dbReference>
<organism evidence="4 5">
    <name type="scientific">Zhengella mangrovi</name>
    <dbReference type="NCBI Taxonomy" id="1982044"/>
    <lineage>
        <taxon>Bacteria</taxon>
        <taxon>Pseudomonadati</taxon>
        <taxon>Pseudomonadota</taxon>
        <taxon>Alphaproteobacteria</taxon>
        <taxon>Hyphomicrobiales</taxon>
        <taxon>Notoacmeibacteraceae</taxon>
        <taxon>Zhengella</taxon>
    </lineage>
</organism>
<evidence type="ECO:0000256" key="1">
    <source>
        <dbReference type="ARBA" id="ARBA00008097"/>
    </source>
</evidence>
<comment type="caution">
    <text evidence="4">The sequence shown here is derived from an EMBL/GenBank/DDBJ whole genome shotgun (WGS) entry which is preliminary data.</text>
</comment>
<dbReference type="GO" id="GO:0016743">
    <property type="term" value="F:carboxyl- or carbamoyltransferase activity"/>
    <property type="evidence" value="ECO:0007669"/>
    <property type="project" value="TreeGrafter"/>
</dbReference>
<feature type="domain" description="Carbamoyltransferase Kae1-like" evidence="3">
    <location>
        <begin position="98"/>
        <end position="329"/>
    </location>
</feature>
<dbReference type="Gene3D" id="3.30.420.360">
    <property type="match status" value="1"/>
</dbReference>
<keyword evidence="5" id="KW-1185">Reference proteome</keyword>
<comment type="similarity">
    <text evidence="1">Belongs to the carbamoyltransferase HypF family.</text>
</comment>
<name>A0A2G1QQL9_9HYPH</name>